<dbReference type="InterPro" id="IPR011576">
    <property type="entry name" value="Pyridox_Oxase_N"/>
</dbReference>
<dbReference type="PANTHER" id="PTHR42815">
    <property type="entry name" value="FAD-BINDING, PUTATIVE (AFU_ORTHOLOGUE AFUA_6G07600)-RELATED"/>
    <property type="match status" value="1"/>
</dbReference>
<organism evidence="2">
    <name type="scientific">hydrothermal vent metagenome</name>
    <dbReference type="NCBI Taxonomy" id="652676"/>
    <lineage>
        <taxon>unclassified sequences</taxon>
        <taxon>metagenomes</taxon>
        <taxon>ecological metagenomes</taxon>
    </lineage>
</organism>
<sequence>MKVHDYHLGNRQLQEKFGTRNLADKMAKRTSETLGANEREMIEAANMFFLATCDDRGLPTCSYKGGDPGFIRVLDEGTIAFPNYDGNGKYQSMGNLLQNPNVGILFVDFEGQQRLRLQGVASIDDNDPLLGEYHEAQFIVRVRITESYRNCPRYIHKYRMVETSEYVPQIGRETPQPEWKSNPDLQK</sequence>
<dbReference type="PANTHER" id="PTHR42815:SF2">
    <property type="entry name" value="FAD-BINDING, PUTATIVE (AFU_ORTHOLOGUE AFUA_6G07600)-RELATED"/>
    <property type="match status" value="1"/>
</dbReference>
<reference evidence="2" key="1">
    <citation type="submission" date="2015-10" db="EMBL/GenBank/DDBJ databases">
        <authorList>
            <person name="Gilbert D.G."/>
        </authorList>
    </citation>
    <scope>NUCLEOTIDE SEQUENCE</scope>
</reference>
<protein>
    <submittedName>
        <fullName evidence="2">Pyridoxamine 5'-phosphate oxidase</fullName>
        <ecNumber evidence="2">1.4.3.5</ecNumber>
    </submittedName>
</protein>
<dbReference type="EMBL" id="FAXA01000332">
    <property type="protein sequence ID" value="CUV02896.1"/>
    <property type="molecule type" value="Genomic_DNA"/>
</dbReference>
<gene>
    <name evidence="2" type="ORF">MGWOODY_Clf660</name>
</gene>
<keyword evidence="2" id="KW-0560">Oxidoreductase</keyword>
<dbReference type="Gene3D" id="2.30.110.10">
    <property type="entry name" value="Electron Transport, Fmn-binding Protein, Chain A"/>
    <property type="match status" value="1"/>
</dbReference>
<dbReference type="AlphaFoldDB" id="A0A160V9V6"/>
<dbReference type="EC" id="1.4.3.5" evidence="2"/>
<dbReference type="InterPro" id="IPR012349">
    <property type="entry name" value="Split_barrel_FMN-bd"/>
</dbReference>
<evidence type="ECO:0000313" key="2">
    <source>
        <dbReference type="EMBL" id="CUV02896.1"/>
    </source>
</evidence>
<dbReference type="GO" id="GO:0004733">
    <property type="term" value="F:pyridoxamine phosphate oxidase activity"/>
    <property type="evidence" value="ECO:0007669"/>
    <property type="project" value="UniProtKB-EC"/>
</dbReference>
<dbReference type="Pfam" id="PF01243">
    <property type="entry name" value="PNPOx_N"/>
    <property type="match status" value="1"/>
</dbReference>
<evidence type="ECO:0000259" key="1">
    <source>
        <dbReference type="Pfam" id="PF01243"/>
    </source>
</evidence>
<accession>A0A160V9V6</accession>
<proteinExistence type="predicted"/>
<feature type="domain" description="Pyridoxamine 5'-phosphate oxidase N-terminal" evidence="1">
    <location>
        <begin position="39"/>
        <end position="133"/>
    </location>
</feature>
<dbReference type="SUPFAM" id="SSF50475">
    <property type="entry name" value="FMN-binding split barrel"/>
    <property type="match status" value="1"/>
</dbReference>
<name>A0A160V9V6_9ZZZZ</name>